<reference evidence="2 3" key="1">
    <citation type="journal article" date="2019" name="Sci. Rep.">
        <title>Orb-weaving spider Araneus ventricosus genome elucidates the spidroin gene catalogue.</title>
        <authorList>
            <person name="Kono N."/>
            <person name="Nakamura H."/>
            <person name="Ohtoshi R."/>
            <person name="Moran D.A.P."/>
            <person name="Shinohara A."/>
            <person name="Yoshida Y."/>
            <person name="Fujiwara M."/>
            <person name="Mori M."/>
            <person name="Tomita M."/>
            <person name="Arakawa K."/>
        </authorList>
    </citation>
    <scope>NUCLEOTIDE SEQUENCE [LARGE SCALE GENOMIC DNA]</scope>
</reference>
<dbReference type="EMBL" id="BGPR01000752">
    <property type="protein sequence ID" value="GBM34147.1"/>
    <property type="molecule type" value="Genomic_DNA"/>
</dbReference>
<evidence type="ECO:0000256" key="1">
    <source>
        <dbReference type="SAM" id="MobiDB-lite"/>
    </source>
</evidence>
<dbReference type="Proteomes" id="UP000499080">
    <property type="component" value="Unassembled WGS sequence"/>
</dbReference>
<dbReference type="AlphaFoldDB" id="A0A4Y2F034"/>
<evidence type="ECO:0000313" key="3">
    <source>
        <dbReference type="Proteomes" id="UP000499080"/>
    </source>
</evidence>
<sequence length="95" mass="10758">MMICKDEVIDEHKMGCFIRTRSYEAPHPRCTESLNLTVLSGSSITKLRGKDSLIDLTRKEEIQRKNMWRATSSRCGPSLPIHLPEKLSSRNGGIT</sequence>
<protein>
    <submittedName>
        <fullName evidence="2">Uncharacterized protein</fullName>
    </submittedName>
</protein>
<accession>A0A4Y2F034</accession>
<evidence type="ECO:0000313" key="2">
    <source>
        <dbReference type="EMBL" id="GBM34147.1"/>
    </source>
</evidence>
<feature type="region of interest" description="Disordered" evidence="1">
    <location>
        <begin position="73"/>
        <end position="95"/>
    </location>
</feature>
<comment type="caution">
    <text evidence="2">The sequence shown here is derived from an EMBL/GenBank/DDBJ whole genome shotgun (WGS) entry which is preliminary data.</text>
</comment>
<keyword evidence="3" id="KW-1185">Reference proteome</keyword>
<name>A0A4Y2F034_ARAVE</name>
<proteinExistence type="predicted"/>
<gene>
    <name evidence="2" type="ORF">AVEN_243195_1</name>
</gene>
<organism evidence="2 3">
    <name type="scientific">Araneus ventricosus</name>
    <name type="common">Orbweaver spider</name>
    <name type="synonym">Epeira ventricosa</name>
    <dbReference type="NCBI Taxonomy" id="182803"/>
    <lineage>
        <taxon>Eukaryota</taxon>
        <taxon>Metazoa</taxon>
        <taxon>Ecdysozoa</taxon>
        <taxon>Arthropoda</taxon>
        <taxon>Chelicerata</taxon>
        <taxon>Arachnida</taxon>
        <taxon>Araneae</taxon>
        <taxon>Araneomorphae</taxon>
        <taxon>Entelegynae</taxon>
        <taxon>Araneoidea</taxon>
        <taxon>Araneidae</taxon>
        <taxon>Araneus</taxon>
    </lineage>
</organism>